<organism evidence="2 3">
    <name type="scientific">Candidatus Viridilinea halotolerans</name>
    <dbReference type="NCBI Taxonomy" id="2491704"/>
    <lineage>
        <taxon>Bacteria</taxon>
        <taxon>Bacillati</taxon>
        <taxon>Chloroflexota</taxon>
        <taxon>Chloroflexia</taxon>
        <taxon>Chloroflexales</taxon>
        <taxon>Chloroflexineae</taxon>
        <taxon>Oscillochloridaceae</taxon>
        <taxon>Candidatus Viridilinea</taxon>
    </lineage>
</organism>
<feature type="transmembrane region" description="Helical" evidence="1">
    <location>
        <begin position="31"/>
        <end position="50"/>
    </location>
</feature>
<evidence type="ECO:0000256" key="1">
    <source>
        <dbReference type="SAM" id="Phobius"/>
    </source>
</evidence>
<dbReference type="AlphaFoldDB" id="A0A426U0F5"/>
<dbReference type="SUPFAM" id="SSF48317">
    <property type="entry name" value="Acid phosphatase/Vanadium-dependent haloperoxidase"/>
    <property type="match status" value="1"/>
</dbReference>
<proteinExistence type="predicted"/>
<feature type="transmembrane region" description="Helical" evidence="1">
    <location>
        <begin position="98"/>
        <end position="116"/>
    </location>
</feature>
<evidence type="ECO:0000313" key="3">
    <source>
        <dbReference type="Proteomes" id="UP000280307"/>
    </source>
</evidence>
<keyword evidence="1" id="KW-0472">Membrane</keyword>
<feature type="transmembrane region" description="Helical" evidence="1">
    <location>
        <begin position="122"/>
        <end position="143"/>
    </location>
</feature>
<sequence>MTHEQNMIADALSRGAIPGRGYRLARLISQILHPIPLALISLITIGTFGIETLREGFLWALVTACLQIIPPMIFFVVRLRQGAYTDDDVSDRTQRNELYFFGIINLLVGLLLLNLFDAPLPFRALVAAAALVSAIAWAINLTWKISVHAASMGSTATIAAIYYEPLGLMLWICAIILGWARVRTRNHTPMQVIAGLALATVGVLVTFMAFGLR</sequence>
<dbReference type="CDD" id="cd01610">
    <property type="entry name" value="PAP2_like"/>
    <property type="match status" value="1"/>
</dbReference>
<accession>A0A426U0F5</accession>
<keyword evidence="1" id="KW-0812">Transmembrane</keyword>
<dbReference type="Proteomes" id="UP000280307">
    <property type="component" value="Unassembled WGS sequence"/>
</dbReference>
<evidence type="ECO:0000313" key="2">
    <source>
        <dbReference type="EMBL" id="RRR72466.1"/>
    </source>
</evidence>
<feature type="transmembrane region" description="Helical" evidence="1">
    <location>
        <begin position="192"/>
        <end position="212"/>
    </location>
</feature>
<feature type="transmembrane region" description="Helical" evidence="1">
    <location>
        <begin position="155"/>
        <end position="180"/>
    </location>
</feature>
<comment type="caution">
    <text evidence="2">The sequence shown here is derived from an EMBL/GenBank/DDBJ whole genome shotgun (WGS) entry which is preliminary data.</text>
</comment>
<name>A0A426U0F5_9CHLR</name>
<feature type="transmembrane region" description="Helical" evidence="1">
    <location>
        <begin position="56"/>
        <end position="77"/>
    </location>
</feature>
<gene>
    <name evidence="2" type="ORF">EI684_10090</name>
</gene>
<keyword evidence="1" id="KW-1133">Transmembrane helix</keyword>
<reference evidence="2 3" key="1">
    <citation type="submission" date="2018-12" db="EMBL/GenBank/DDBJ databases">
        <title>Genome Sequence of Candidatus Viridilinea halotolerans isolated from saline sulfide-rich spring.</title>
        <authorList>
            <person name="Grouzdev D.S."/>
            <person name="Burganskaya E.I."/>
            <person name="Krutkina M.S."/>
            <person name="Sukhacheva M.V."/>
            <person name="Gorlenko V.M."/>
        </authorList>
    </citation>
    <scope>NUCLEOTIDE SEQUENCE [LARGE SCALE GENOMIC DNA]</scope>
    <source>
        <strain evidence="2">Chok-6</strain>
    </source>
</reference>
<protein>
    <submittedName>
        <fullName evidence="2">Phosphatase PAP2 family protein</fullName>
    </submittedName>
</protein>
<dbReference type="EMBL" id="RSAS01000391">
    <property type="protein sequence ID" value="RRR72466.1"/>
    <property type="molecule type" value="Genomic_DNA"/>
</dbReference>
<dbReference type="InterPro" id="IPR036938">
    <property type="entry name" value="PAP2/HPO_sf"/>
</dbReference>